<evidence type="ECO:0000313" key="14">
    <source>
        <dbReference type="EMBL" id="MDH0126875.1"/>
    </source>
</evidence>
<dbReference type="GO" id="GO:0008237">
    <property type="term" value="F:metallopeptidase activity"/>
    <property type="evidence" value="ECO:0007669"/>
    <property type="project" value="UniProtKB-KW"/>
</dbReference>
<keyword evidence="6" id="KW-0479">Metal-binding</keyword>
<evidence type="ECO:0000256" key="7">
    <source>
        <dbReference type="ARBA" id="ARBA00022801"/>
    </source>
</evidence>
<evidence type="ECO:0000256" key="2">
    <source>
        <dbReference type="ARBA" id="ARBA00004141"/>
    </source>
</evidence>
<evidence type="ECO:0000259" key="13">
    <source>
        <dbReference type="Pfam" id="PF02163"/>
    </source>
</evidence>
<dbReference type="GO" id="GO:0016020">
    <property type="term" value="C:membrane"/>
    <property type="evidence" value="ECO:0007669"/>
    <property type="project" value="UniProtKB-SubCell"/>
</dbReference>
<dbReference type="AlphaFoldDB" id="A0AA42H2I4"/>
<keyword evidence="10" id="KW-0482">Metalloprotease</keyword>
<dbReference type="Proteomes" id="UP001158087">
    <property type="component" value="Unassembled WGS sequence"/>
</dbReference>
<evidence type="ECO:0000256" key="9">
    <source>
        <dbReference type="ARBA" id="ARBA00022989"/>
    </source>
</evidence>
<dbReference type="GO" id="GO:0006508">
    <property type="term" value="P:proteolysis"/>
    <property type="evidence" value="ECO:0007669"/>
    <property type="project" value="UniProtKB-KW"/>
</dbReference>
<evidence type="ECO:0000256" key="11">
    <source>
        <dbReference type="ARBA" id="ARBA00023136"/>
    </source>
</evidence>
<evidence type="ECO:0000256" key="6">
    <source>
        <dbReference type="ARBA" id="ARBA00022723"/>
    </source>
</evidence>
<keyword evidence="5 12" id="KW-0812">Transmembrane</keyword>
<comment type="cofactor">
    <cofactor evidence="1">
        <name>Zn(2+)</name>
        <dbReference type="ChEBI" id="CHEBI:29105"/>
    </cofactor>
</comment>
<name>A0AA42H2I4_9HYPH</name>
<keyword evidence="7" id="KW-0378">Hydrolase</keyword>
<protein>
    <submittedName>
        <fullName evidence="14">M50 family metallopeptidase</fullName>
    </submittedName>
</protein>
<feature type="transmembrane region" description="Helical" evidence="12">
    <location>
        <begin position="129"/>
        <end position="151"/>
    </location>
</feature>
<comment type="caution">
    <text evidence="14">The sequence shown here is derived from an EMBL/GenBank/DDBJ whole genome shotgun (WGS) entry which is preliminary data.</text>
</comment>
<evidence type="ECO:0000256" key="10">
    <source>
        <dbReference type="ARBA" id="ARBA00023049"/>
    </source>
</evidence>
<feature type="transmembrane region" description="Helical" evidence="12">
    <location>
        <begin position="79"/>
        <end position="102"/>
    </location>
</feature>
<keyword evidence="9 12" id="KW-1133">Transmembrane helix</keyword>
<dbReference type="EMBL" id="JAODYY010000018">
    <property type="protein sequence ID" value="MDH0126875.1"/>
    <property type="molecule type" value="Genomic_DNA"/>
</dbReference>
<dbReference type="GO" id="GO:0046872">
    <property type="term" value="F:metal ion binding"/>
    <property type="evidence" value="ECO:0007669"/>
    <property type="project" value="UniProtKB-KW"/>
</dbReference>
<evidence type="ECO:0000313" key="15">
    <source>
        <dbReference type="Proteomes" id="UP001158087"/>
    </source>
</evidence>
<feature type="transmembrane region" description="Helical" evidence="12">
    <location>
        <begin position="172"/>
        <end position="201"/>
    </location>
</feature>
<keyword evidence="8" id="KW-0862">Zinc</keyword>
<feature type="domain" description="Peptidase M50" evidence="13">
    <location>
        <begin position="30"/>
        <end position="164"/>
    </location>
</feature>
<gene>
    <name evidence="14" type="ORF">N7376_23155</name>
</gene>
<proteinExistence type="inferred from homology"/>
<evidence type="ECO:0000256" key="1">
    <source>
        <dbReference type="ARBA" id="ARBA00001947"/>
    </source>
</evidence>
<reference evidence="14" key="1">
    <citation type="submission" date="2022-09" db="EMBL/GenBank/DDBJ databases">
        <title>Intensive care unit water sources are persistently colonized with multi-drug resistant bacteria and are the site of extensive horizontal gene transfer of antibiotic resistance genes.</title>
        <authorList>
            <person name="Diorio-Toth L."/>
        </authorList>
    </citation>
    <scope>NUCLEOTIDE SEQUENCE</scope>
    <source>
        <strain evidence="14">GD04153</strain>
    </source>
</reference>
<dbReference type="PANTHER" id="PTHR39188">
    <property type="entry name" value="MEMBRANE-ASSOCIATED ZINC METALLOPROTEASE M50B"/>
    <property type="match status" value="1"/>
</dbReference>
<evidence type="ECO:0000256" key="12">
    <source>
        <dbReference type="SAM" id="Phobius"/>
    </source>
</evidence>
<organism evidence="14 15">
    <name type="scientific">Brucella intermedia GD04153</name>
    <dbReference type="NCBI Taxonomy" id="2975438"/>
    <lineage>
        <taxon>Bacteria</taxon>
        <taxon>Pseudomonadati</taxon>
        <taxon>Pseudomonadota</taxon>
        <taxon>Alphaproteobacteria</taxon>
        <taxon>Hyphomicrobiales</taxon>
        <taxon>Brucellaceae</taxon>
        <taxon>Brucella/Ochrobactrum group</taxon>
        <taxon>Brucella</taxon>
    </lineage>
</organism>
<comment type="similarity">
    <text evidence="3">Belongs to the peptidase M50B family.</text>
</comment>
<sequence>MPAVTLLLTAGLWLPFRARPLAVATVVIPGIMLSILAHELGHALVARRLGLSVTAIRLHAGGGEALIAGWAWSRRVDTLITAAGPAVNVVLGVLCLAAYWMLWDVLHLNMDMSRPTGLRSLLRPFWATALWWLGVFNLVLAGVNLLPAFPLDGGRLARNVLEPRIGVIKAQYRIGLAGIILAVVSGFVFFVSLLASVPIFAPPYLRPNLEAYEAARAGRQLPDE</sequence>
<comment type="subcellular location">
    <subcellularLocation>
        <location evidence="2">Membrane</location>
        <topology evidence="2">Multi-pass membrane protein</topology>
    </subcellularLocation>
</comment>
<dbReference type="PANTHER" id="PTHR39188:SF3">
    <property type="entry name" value="STAGE IV SPORULATION PROTEIN FB"/>
    <property type="match status" value="1"/>
</dbReference>
<keyword evidence="4" id="KW-0645">Protease</keyword>
<evidence type="ECO:0000256" key="3">
    <source>
        <dbReference type="ARBA" id="ARBA00007931"/>
    </source>
</evidence>
<keyword evidence="11 12" id="KW-0472">Membrane</keyword>
<evidence type="ECO:0000256" key="4">
    <source>
        <dbReference type="ARBA" id="ARBA00022670"/>
    </source>
</evidence>
<accession>A0AA42H2I4</accession>
<dbReference type="Pfam" id="PF02163">
    <property type="entry name" value="Peptidase_M50"/>
    <property type="match status" value="1"/>
</dbReference>
<evidence type="ECO:0000256" key="5">
    <source>
        <dbReference type="ARBA" id="ARBA00022692"/>
    </source>
</evidence>
<evidence type="ECO:0000256" key="8">
    <source>
        <dbReference type="ARBA" id="ARBA00022833"/>
    </source>
</evidence>
<dbReference type="InterPro" id="IPR008915">
    <property type="entry name" value="Peptidase_M50"/>
</dbReference>